<dbReference type="PANTHER" id="PTHR30532">
    <property type="entry name" value="IRON III DICITRATE-BINDING PERIPLASMIC PROTEIN"/>
    <property type="match status" value="1"/>
</dbReference>
<feature type="domain" description="Fe/B12 periplasmic-binding" evidence="6">
    <location>
        <begin position="247"/>
        <end position="510"/>
    </location>
</feature>
<dbReference type="Gene3D" id="1.10.1740.10">
    <property type="match status" value="1"/>
</dbReference>
<evidence type="ECO:0000256" key="2">
    <source>
        <dbReference type="ARBA" id="ARBA00008814"/>
    </source>
</evidence>
<dbReference type="RefSeq" id="WP_237345606.1">
    <property type="nucleotide sequence ID" value="NZ_JABWGX010000011.1"/>
</dbReference>
<name>A0ABU0LD79_XANAG</name>
<dbReference type="InterPro" id="IPR013325">
    <property type="entry name" value="RNA_pol_sigma_r2"/>
</dbReference>
<dbReference type="InterPro" id="IPR014284">
    <property type="entry name" value="RNA_pol_sigma-70_dom"/>
</dbReference>
<evidence type="ECO:0000259" key="6">
    <source>
        <dbReference type="PROSITE" id="PS50983"/>
    </source>
</evidence>
<protein>
    <submittedName>
        <fullName evidence="7">RNA polymerase sigma factor (Sigma-70 family)</fullName>
    </submittedName>
</protein>
<evidence type="ECO:0000256" key="4">
    <source>
        <dbReference type="ARBA" id="ARBA00022496"/>
    </source>
</evidence>
<dbReference type="PROSITE" id="PS50983">
    <property type="entry name" value="FE_B12_PBP"/>
    <property type="match status" value="1"/>
</dbReference>
<proteinExistence type="inferred from homology"/>
<comment type="similarity">
    <text evidence="2">Belongs to the bacterial solute-binding protein 8 family.</text>
</comment>
<dbReference type="PRINTS" id="PR01715">
    <property type="entry name" value="FERRIBNDNGPP"/>
</dbReference>
<keyword evidence="5" id="KW-0732">Signal</keyword>
<reference evidence="7 8" key="1">
    <citation type="submission" date="2023-07" db="EMBL/GenBank/DDBJ databases">
        <title>Genomic Encyclopedia of Type Strains, Phase IV (KMG-IV): sequencing the most valuable type-strain genomes for metagenomic binning, comparative biology and taxonomic classification.</title>
        <authorList>
            <person name="Goeker M."/>
        </authorList>
    </citation>
    <scope>NUCLEOTIDE SEQUENCE [LARGE SCALE GENOMIC DNA]</scope>
    <source>
        <strain evidence="7 8">DSM 3770</strain>
    </source>
</reference>
<dbReference type="SUPFAM" id="SSF53807">
    <property type="entry name" value="Helical backbone' metal receptor"/>
    <property type="match status" value="1"/>
</dbReference>
<dbReference type="Gene3D" id="3.40.50.1980">
    <property type="entry name" value="Nitrogenase molybdenum iron protein domain"/>
    <property type="match status" value="2"/>
</dbReference>
<dbReference type="InterPro" id="IPR007627">
    <property type="entry name" value="RNA_pol_sigma70_r2"/>
</dbReference>
<sequence length="515" mass="55262">MNAPLHASLRAAGPSGALPAASPVAPLLAALIVHRARLLREAFRILRSQHLAEEVVEDAAVKLCEAEGVVEADHPAPFLSRLVRNLAIDRARRLKRERLWAGSAEEAERVPMPCACPLERLEQREMVGVVMRTLATLPPRTRFAFLRHRLDGMPQKDIAEYLGVSRTLVNFMVRDATKACRDSIDGYCGRTRAPCPDGARRHGTPGRDPRRGREGVGVMGMILSRRGFVAAASTLLAAPAWATAPRRVVAFDWGIVETLLGLGVVPAGVAEADEYDHWVGEPALPPGVADVGLRLEPNLEAVARLKPDLIVITPQLEALEPTLARIAPTLNLAIFAAEGDVWGRARQVALTLAEATGRPEAGARLLAATDAAIAAARPRVAPLAGRPLYLASFVDARHVRVYGRGALFDAVLARLGLSNAFSGPATFWGFATFGLEHLAAPADARLLIFEPVPPEARETMAHGPLWRRLPMVEAGRVGLLAPVWSFGGLVSAMRFARVLADFAATPDAAKGDVRG</sequence>
<dbReference type="Proteomes" id="UP001241747">
    <property type="component" value="Unassembled WGS sequence"/>
</dbReference>
<dbReference type="CDD" id="cd01146">
    <property type="entry name" value="FhuD"/>
    <property type="match status" value="1"/>
</dbReference>
<dbReference type="InterPro" id="IPR051313">
    <property type="entry name" value="Bact_iron-sidero_bind"/>
</dbReference>
<keyword evidence="4" id="KW-0410">Iron transport</keyword>
<dbReference type="PANTHER" id="PTHR30532:SF1">
    <property type="entry name" value="IRON(3+)-HYDROXAMATE-BINDING PROTEIN FHUD"/>
    <property type="match status" value="1"/>
</dbReference>
<dbReference type="InterPro" id="IPR013324">
    <property type="entry name" value="RNA_pol_sigma_r3/r4-like"/>
</dbReference>
<evidence type="ECO:0000256" key="5">
    <source>
        <dbReference type="ARBA" id="ARBA00022729"/>
    </source>
</evidence>
<keyword evidence="4" id="KW-0406">Ion transport</keyword>
<evidence type="ECO:0000256" key="3">
    <source>
        <dbReference type="ARBA" id="ARBA00022448"/>
    </source>
</evidence>
<evidence type="ECO:0000313" key="7">
    <source>
        <dbReference type="EMBL" id="MDQ0505105.1"/>
    </source>
</evidence>
<keyword evidence="3" id="KW-0813">Transport</keyword>
<comment type="caution">
    <text evidence="7">The sequence shown here is derived from an EMBL/GenBank/DDBJ whole genome shotgun (WGS) entry which is preliminary data.</text>
</comment>
<dbReference type="InterPro" id="IPR013249">
    <property type="entry name" value="RNA_pol_sigma70_r4_t2"/>
</dbReference>
<dbReference type="Gene3D" id="1.10.10.10">
    <property type="entry name" value="Winged helix-like DNA-binding domain superfamily/Winged helix DNA-binding domain"/>
    <property type="match status" value="1"/>
</dbReference>
<dbReference type="SUPFAM" id="SSF88946">
    <property type="entry name" value="Sigma2 domain of RNA polymerase sigma factors"/>
    <property type="match status" value="1"/>
</dbReference>
<keyword evidence="8" id="KW-1185">Reference proteome</keyword>
<dbReference type="InterPro" id="IPR002491">
    <property type="entry name" value="ABC_transptr_periplasmic_BD"/>
</dbReference>
<organism evidence="7 8">
    <name type="scientific">Xanthobacter agilis</name>
    <dbReference type="NCBI Taxonomy" id="47492"/>
    <lineage>
        <taxon>Bacteria</taxon>
        <taxon>Pseudomonadati</taxon>
        <taxon>Pseudomonadota</taxon>
        <taxon>Alphaproteobacteria</taxon>
        <taxon>Hyphomicrobiales</taxon>
        <taxon>Xanthobacteraceae</taxon>
        <taxon>Xanthobacter</taxon>
    </lineage>
</organism>
<gene>
    <name evidence="7" type="ORF">QOZ94_001887</name>
</gene>
<keyword evidence="4" id="KW-0408">Iron</keyword>
<dbReference type="InterPro" id="IPR036388">
    <property type="entry name" value="WH-like_DNA-bd_sf"/>
</dbReference>
<dbReference type="EMBL" id="JAUSVY010000003">
    <property type="protein sequence ID" value="MDQ0505105.1"/>
    <property type="molecule type" value="Genomic_DNA"/>
</dbReference>
<dbReference type="Pfam" id="PF04542">
    <property type="entry name" value="Sigma70_r2"/>
    <property type="match status" value="1"/>
</dbReference>
<evidence type="ECO:0000313" key="8">
    <source>
        <dbReference type="Proteomes" id="UP001241747"/>
    </source>
</evidence>
<dbReference type="Pfam" id="PF08281">
    <property type="entry name" value="Sigma70_r4_2"/>
    <property type="match status" value="1"/>
</dbReference>
<dbReference type="SUPFAM" id="SSF88659">
    <property type="entry name" value="Sigma3 and sigma4 domains of RNA polymerase sigma factors"/>
    <property type="match status" value="1"/>
</dbReference>
<comment type="subcellular location">
    <subcellularLocation>
        <location evidence="1">Cell envelope</location>
    </subcellularLocation>
</comment>
<accession>A0ABU0LD79</accession>
<dbReference type="NCBIfam" id="TIGR02937">
    <property type="entry name" value="sigma70-ECF"/>
    <property type="match status" value="1"/>
</dbReference>
<evidence type="ECO:0000256" key="1">
    <source>
        <dbReference type="ARBA" id="ARBA00004196"/>
    </source>
</evidence>
<dbReference type="Pfam" id="PF01497">
    <property type="entry name" value="Peripla_BP_2"/>
    <property type="match status" value="1"/>
</dbReference>